<evidence type="ECO:0000256" key="8">
    <source>
        <dbReference type="ARBA" id="ARBA00023136"/>
    </source>
</evidence>
<proteinExistence type="inferred from homology"/>
<evidence type="ECO:0000256" key="6">
    <source>
        <dbReference type="ARBA" id="ARBA00022692"/>
    </source>
</evidence>
<dbReference type="InterPro" id="IPR004485">
    <property type="entry name" value="Cobalamin_biosynth_CobD/CbiB"/>
</dbReference>
<evidence type="ECO:0000313" key="10">
    <source>
        <dbReference type="EMBL" id="AEK10678.1"/>
    </source>
</evidence>
<comment type="caution">
    <text evidence="9">Lacks conserved residue(s) required for the propagation of feature annotation.</text>
</comment>
<reference evidence="10" key="1">
    <citation type="submission" date="2011-03" db="EMBL/GenBank/DDBJ databases">
        <title>Genes Involved in Alkane Degradation in Alcanivorax hongdengensis Strain A-11-3.</title>
        <authorList>
            <person name="Wang W."/>
        </authorList>
    </citation>
    <scope>NUCLEOTIDE SEQUENCE</scope>
    <source>
        <strain evidence="10">A-11-3</strain>
    </source>
</reference>
<dbReference type="PANTHER" id="PTHR34308">
    <property type="entry name" value="COBALAMIN BIOSYNTHESIS PROTEIN CBIB"/>
    <property type="match status" value="1"/>
</dbReference>
<dbReference type="PANTHER" id="PTHR34308:SF1">
    <property type="entry name" value="COBALAMIN BIOSYNTHESIS PROTEIN CBIB"/>
    <property type="match status" value="1"/>
</dbReference>
<keyword evidence="7 9" id="KW-1133">Transmembrane helix</keyword>
<evidence type="ECO:0000256" key="5">
    <source>
        <dbReference type="ARBA" id="ARBA00022573"/>
    </source>
</evidence>
<accession>G1C7Q2</accession>
<keyword evidence="4 9" id="KW-1003">Cell membrane</keyword>
<keyword evidence="10" id="KW-0328">Glycosyltransferase</keyword>
<organism evidence="10">
    <name type="scientific">Alcanivorax hongdengensis</name>
    <dbReference type="NCBI Taxonomy" id="519051"/>
    <lineage>
        <taxon>Bacteria</taxon>
        <taxon>Pseudomonadati</taxon>
        <taxon>Pseudomonadota</taxon>
        <taxon>Gammaproteobacteria</taxon>
        <taxon>Oceanospirillales</taxon>
        <taxon>Alcanivoracaceae</taxon>
        <taxon>Alcanivorax</taxon>
    </lineage>
</organism>
<dbReference type="GO" id="GO:0015420">
    <property type="term" value="F:ABC-type vitamin B12 transporter activity"/>
    <property type="evidence" value="ECO:0007669"/>
    <property type="project" value="UniProtKB-UniRule"/>
</dbReference>
<sequence length="317" mass="33218">MPDNDTEIMLSVSLISAAVAAALLDALVGEPRRGHPLVMFGRLAGWLELRWNVGAPGSVGKGAAALLLLVVPGVLVVVALLLLLPGWAGWLLQVVGLWLVIGARSLADHGRAVAAPLRAQNLPLAREQVARIVSRDTQALDANGVARAATESMLENGADAVFASLFWFVLAGLPGAVLHRLVNTLDAMWGYRTARFERFGKAAARLDDALAWLPSRLTALSYALVGGLHGRCRLALRCWRQQAAACDSPNAGPVMAAGAGALGVQLGGGAPYHGGWKDKPLLGEGRTADSNSIDAAIVLVRRSLVLWLVVLIAGALL</sequence>
<comment type="subcellular location">
    <subcellularLocation>
        <location evidence="1 9">Cell membrane</location>
        <topology evidence="1 9">Multi-pass membrane protein</topology>
    </subcellularLocation>
</comment>
<dbReference type="AlphaFoldDB" id="G1C7Q2"/>
<dbReference type="NCBIfam" id="TIGR00380">
    <property type="entry name" value="cobal_cbiB"/>
    <property type="match status" value="1"/>
</dbReference>
<keyword evidence="8 9" id="KW-0472">Membrane</keyword>
<name>G1C7Q2_9GAMM</name>
<evidence type="ECO:0000256" key="3">
    <source>
        <dbReference type="ARBA" id="ARBA00006263"/>
    </source>
</evidence>
<feature type="transmembrane region" description="Helical" evidence="9">
    <location>
        <begin position="160"/>
        <end position="182"/>
    </location>
</feature>
<comment type="function">
    <text evidence="9">Converts cobyric acid to cobinamide by the addition of aminopropanol on the F carboxylic group.</text>
</comment>
<evidence type="ECO:0000256" key="2">
    <source>
        <dbReference type="ARBA" id="ARBA00004953"/>
    </source>
</evidence>
<dbReference type="HAMAP" id="MF_00024">
    <property type="entry name" value="CobD_CbiB"/>
    <property type="match status" value="1"/>
</dbReference>
<comment type="pathway">
    <text evidence="2 9">Cofactor biosynthesis; adenosylcobalamin biosynthesis.</text>
</comment>
<dbReference type="GO" id="GO:0048472">
    <property type="term" value="F:threonine-phosphate decarboxylase activity"/>
    <property type="evidence" value="ECO:0007669"/>
    <property type="project" value="InterPro"/>
</dbReference>
<evidence type="ECO:0000256" key="1">
    <source>
        <dbReference type="ARBA" id="ARBA00004651"/>
    </source>
</evidence>
<dbReference type="GO" id="GO:0016757">
    <property type="term" value="F:glycosyltransferase activity"/>
    <property type="evidence" value="ECO:0007669"/>
    <property type="project" value="UniProtKB-KW"/>
</dbReference>
<evidence type="ECO:0000256" key="9">
    <source>
        <dbReference type="HAMAP-Rule" id="MF_00024"/>
    </source>
</evidence>
<dbReference type="GO" id="GO:0005886">
    <property type="term" value="C:plasma membrane"/>
    <property type="evidence" value="ECO:0007669"/>
    <property type="project" value="UniProtKB-SubCell"/>
</dbReference>
<keyword evidence="10" id="KW-0808">Transferase</keyword>
<dbReference type="UniPathway" id="UPA00148"/>
<dbReference type="Pfam" id="PF03186">
    <property type="entry name" value="CobD_Cbib"/>
    <property type="match status" value="1"/>
</dbReference>
<keyword evidence="5 9" id="KW-0169">Cobalamin biosynthesis</keyword>
<protein>
    <recommendedName>
        <fullName evidence="9">Cobalamin biosynthesis protein CobD</fullName>
    </recommendedName>
</protein>
<keyword evidence="6 9" id="KW-0812">Transmembrane</keyword>
<evidence type="ECO:0000256" key="4">
    <source>
        <dbReference type="ARBA" id="ARBA00022475"/>
    </source>
</evidence>
<dbReference type="GO" id="GO:0009236">
    <property type="term" value="P:cobalamin biosynthetic process"/>
    <property type="evidence" value="ECO:0007669"/>
    <property type="project" value="UniProtKB-UniRule"/>
</dbReference>
<comment type="similarity">
    <text evidence="3 9">Belongs to the CobD/CbiB family.</text>
</comment>
<gene>
    <name evidence="9" type="primary">cobD</name>
</gene>
<dbReference type="EMBL" id="JF747240">
    <property type="protein sequence ID" value="AEK10678.1"/>
    <property type="molecule type" value="Genomic_DNA"/>
</dbReference>
<feature type="transmembrane region" description="Helical" evidence="9">
    <location>
        <begin position="63"/>
        <end position="83"/>
    </location>
</feature>
<feature type="transmembrane region" description="Helical" evidence="9">
    <location>
        <begin position="90"/>
        <end position="107"/>
    </location>
</feature>
<evidence type="ECO:0000256" key="7">
    <source>
        <dbReference type="ARBA" id="ARBA00022989"/>
    </source>
</evidence>